<name>A0A0H2SSP7_9AGAM</name>
<dbReference type="InParanoid" id="A0A0H2SSP7"/>
<dbReference type="AlphaFoldDB" id="A0A0H2SSP7"/>
<dbReference type="EMBL" id="KQ085883">
    <property type="protein sequence ID" value="KLO20141.1"/>
    <property type="molecule type" value="Genomic_DNA"/>
</dbReference>
<keyword evidence="1" id="KW-0479">Metal-binding</keyword>
<accession>A0A0H2SSP7</accession>
<feature type="domain" description="CCHC-type" evidence="3">
    <location>
        <begin position="504"/>
        <end position="519"/>
    </location>
</feature>
<keyword evidence="1" id="KW-0863">Zinc-finger</keyword>
<protein>
    <recommendedName>
        <fullName evidence="3">CCHC-type domain-containing protein</fullName>
    </recommendedName>
</protein>
<dbReference type="InterPro" id="IPR001878">
    <property type="entry name" value="Znf_CCHC"/>
</dbReference>
<gene>
    <name evidence="4" type="ORF">SCHPADRAFT_31759</name>
</gene>
<reference evidence="4 5" key="1">
    <citation type="submission" date="2015-04" db="EMBL/GenBank/DDBJ databases">
        <title>Complete genome sequence of Schizopora paradoxa KUC8140, a cosmopolitan wood degrader in East Asia.</title>
        <authorList>
            <consortium name="DOE Joint Genome Institute"/>
            <person name="Min B."/>
            <person name="Park H."/>
            <person name="Jang Y."/>
            <person name="Kim J.-J."/>
            <person name="Kim K.H."/>
            <person name="Pangilinan J."/>
            <person name="Lipzen A."/>
            <person name="Riley R."/>
            <person name="Grigoriev I.V."/>
            <person name="Spatafora J.W."/>
            <person name="Choi I.-G."/>
        </authorList>
    </citation>
    <scope>NUCLEOTIDE SEQUENCE [LARGE SCALE GENOMIC DNA]</scope>
    <source>
        <strain evidence="4 5">KUC8140</strain>
    </source>
</reference>
<dbReference type="OrthoDB" id="2355984at2759"/>
<feature type="region of interest" description="Disordered" evidence="2">
    <location>
        <begin position="453"/>
        <end position="476"/>
    </location>
</feature>
<evidence type="ECO:0000313" key="5">
    <source>
        <dbReference type="Proteomes" id="UP000053477"/>
    </source>
</evidence>
<dbReference type="GO" id="GO:0003676">
    <property type="term" value="F:nucleic acid binding"/>
    <property type="evidence" value="ECO:0007669"/>
    <property type="project" value="InterPro"/>
</dbReference>
<dbReference type="SMART" id="SM00343">
    <property type="entry name" value="ZnF_C2HC"/>
    <property type="match status" value="1"/>
</dbReference>
<keyword evidence="5" id="KW-1185">Reference proteome</keyword>
<feature type="compositionally biased region" description="Polar residues" evidence="2">
    <location>
        <begin position="453"/>
        <end position="471"/>
    </location>
</feature>
<evidence type="ECO:0000256" key="1">
    <source>
        <dbReference type="PROSITE-ProRule" id="PRU00047"/>
    </source>
</evidence>
<keyword evidence="1" id="KW-0862">Zinc</keyword>
<dbReference type="STRING" id="27342.A0A0H2SSP7"/>
<evidence type="ECO:0000259" key="3">
    <source>
        <dbReference type="PROSITE" id="PS50158"/>
    </source>
</evidence>
<proteinExistence type="predicted"/>
<feature type="region of interest" description="Disordered" evidence="2">
    <location>
        <begin position="137"/>
        <end position="259"/>
    </location>
</feature>
<sequence length="524" mass="58092">MTTIQRRVMKTLVVRTTSFPPFEKDKMNSSPGTSWRSAMSILHVMAGKPRRFFASIDIWVVTFCMIERASDLGQKVSKECTGILDDFRVGKLAKPVAFMEIYQKLVRAGLDNTALASTMAIYQGLFESHERLEASALAKGNSSLSNSSSAPPNDAPGDEGTAGGDKSQSSSSPGRKKPSTAAPKHVSAQQDQHENASGEENDGDHHSEEGQGGDDEEDSDTDESSSHRSRDADTDTGPTLAGDRRKRRRLADSGFSGNEDELFPFLKRSELRTSTLPPELQKTRAQYAAWADDYKLVESLLFGSSDRPELPKSQWKRLVRNQAVDLDKVLTSITAVRSDDKYKELVGERITIQITGDSVPTRRVESHSDWTIAFARVADGMVYLQPHRQQELRKYGEYINALFSVHQPHSHKAIINYDQAIRKRVQDRGDLMLSDLASFWDLKDLYLSATGANSGSADSSRFHSGQSSKSRSGAFGKTDEICKRHNENKCPSRDGRSCRYRHACLQCGAEGHISRDCTNSSKSK</sequence>
<feature type="compositionally biased region" description="Basic and acidic residues" evidence="2">
    <location>
        <begin position="224"/>
        <end position="233"/>
    </location>
</feature>
<dbReference type="Pfam" id="PF00098">
    <property type="entry name" value="zf-CCHC"/>
    <property type="match status" value="1"/>
</dbReference>
<evidence type="ECO:0000256" key="2">
    <source>
        <dbReference type="SAM" id="MobiDB-lite"/>
    </source>
</evidence>
<feature type="compositionally biased region" description="Acidic residues" evidence="2">
    <location>
        <begin position="211"/>
        <end position="223"/>
    </location>
</feature>
<feature type="compositionally biased region" description="Low complexity" evidence="2">
    <location>
        <begin position="137"/>
        <end position="152"/>
    </location>
</feature>
<dbReference type="Proteomes" id="UP000053477">
    <property type="component" value="Unassembled WGS sequence"/>
</dbReference>
<evidence type="ECO:0000313" key="4">
    <source>
        <dbReference type="EMBL" id="KLO20141.1"/>
    </source>
</evidence>
<dbReference type="GO" id="GO:0008270">
    <property type="term" value="F:zinc ion binding"/>
    <property type="evidence" value="ECO:0007669"/>
    <property type="project" value="UniProtKB-KW"/>
</dbReference>
<organism evidence="4 5">
    <name type="scientific">Schizopora paradoxa</name>
    <dbReference type="NCBI Taxonomy" id="27342"/>
    <lineage>
        <taxon>Eukaryota</taxon>
        <taxon>Fungi</taxon>
        <taxon>Dikarya</taxon>
        <taxon>Basidiomycota</taxon>
        <taxon>Agaricomycotina</taxon>
        <taxon>Agaricomycetes</taxon>
        <taxon>Hymenochaetales</taxon>
        <taxon>Schizoporaceae</taxon>
        <taxon>Schizopora</taxon>
    </lineage>
</organism>
<dbReference type="PROSITE" id="PS50158">
    <property type="entry name" value="ZF_CCHC"/>
    <property type="match status" value="1"/>
</dbReference>